<accession>A0A5C5ZDE9</accession>
<reference evidence="2 3" key="1">
    <citation type="submission" date="2019-02" db="EMBL/GenBank/DDBJ databases">
        <title>Deep-cultivation of Planctomycetes and their phenomic and genomic characterization uncovers novel biology.</title>
        <authorList>
            <person name="Wiegand S."/>
            <person name="Jogler M."/>
            <person name="Boedeker C."/>
            <person name="Pinto D."/>
            <person name="Vollmers J."/>
            <person name="Rivas-Marin E."/>
            <person name="Kohn T."/>
            <person name="Peeters S.H."/>
            <person name="Heuer A."/>
            <person name="Rast P."/>
            <person name="Oberbeckmann S."/>
            <person name="Bunk B."/>
            <person name="Jeske O."/>
            <person name="Meyerdierks A."/>
            <person name="Storesund J.E."/>
            <person name="Kallscheuer N."/>
            <person name="Luecker S."/>
            <person name="Lage O.M."/>
            <person name="Pohl T."/>
            <person name="Merkel B.J."/>
            <person name="Hornburger P."/>
            <person name="Mueller R.-W."/>
            <person name="Bruemmer F."/>
            <person name="Labrenz M."/>
            <person name="Spormann A.M."/>
            <person name="Op Den Camp H."/>
            <person name="Overmann J."/>
            <person name="Amann R."/>
            <person name="Jetten M.S.M."/>
            <person name="Mascher T."/>
            <person name="Medema M.H."/>
            <person name="Devos D.P."/>
            <person name="Kaster A.-K."/>
            <person name="Ovreas L."/>
            <person name="Rohde M."/>
            <person name="Galperin M.Y."/>
            <person name="Jogler C."/>
        </authorList>
    </citation>
    <scope>NUCLEOTIDE SEQUENCE [LARGE SCALE GENOMIC DNA]</scope>
    <source>
        <strain evidence="2 3">CA13</strain>
    </source>
</reference>
<dbReference type="Proteomes" id="UP000315010">
    <property type="component" value="Unassembled WGS sequence"/>
</dbReference>
<dbReference type="AlphaFoldDB" id="A0A5C5ZDE9"/>
<sequence>MMRVSVFPRLLACVSGAITGWMPILLFLIVLVGCGGQGATPKTSLFEDDHAVAAHWPSDLADVAVKLRERLSDSDANPQSLAEIKDLVSWTAEVAADTNLSEADWLPLYKASESLMTDLRAAKDGLSSDDRSQIEALCQLIVDAAPKIPEQLANLKVTSP</sequence>
<keyword evidence="1" id="KW-1133">Transmembrane helix</keyword>
<evidence type="ECO:0000256" key="1">
    <source>
        <dbReference type="SAM" id="Phobius"/>
    </source>
</evidence>
<protein>
    <submittedName>
        <fullName evidence="2">Uncharacterized protein</fullName>
    </submittedName>
</protein>
<keyword evidence="1" id="KW-0812">Transmembrane</keyword>
<keyword evidence="1" id="KW-0472">Membrane</keyword>
<comment type="caution">
    <text evidence="2">The sequence shown here is derived from an EMBL/GenBank/DDBJ whole genome shotgun (WGS) entry which is preliminary data.</text>
</comment>
<evidence type="ECO:0000313" key="3">
    <source>
        <dbReference type="Proteomes" id="UP000315010"/>
    </source>
</evidence>
<keyword evidence="3" id="KW-1185">Reference proteome</keyword>
<dbReference type="EMBL" id="SJPJ01000001">
    <property type="protein sequence ID" value="TWT84563.1"/>
    <property type="molecule type" value="Genomic_DNA"/>
</dbReference>
<proteinExistence type="predicted"/>
<dbReference type="PROSITE" id="PS51257">
    <property type="entry name" value="PROKAR_LIPOPROTEIN"/>
    <property type="match status" value="1"/>
</dbReference>
<feature type="transmembrane region" description="Helical" evidence="1">
    <location>
        <begin position="6"/>
        <end position="32"/>
    </location>
</feature>
<evidence type="ECO:0000313" key="2">
    <source>
        <dbReference type="EMBL" id="TWT84563.1"/>
    </source>
</evidence>
<name>A0A5C5ZDE9_9BACT</name>
<dbReference type="RefSeq" id="WP_419194931.1">
    <property type="nucleotide sequence ID" value="NZ_SJPJ01000001.1"/>
</dbReference>
<gene>
    <name evidence="2" type="ORF">CA13_60430</name>
</gene>
<organism evidence="2 3">
    <name type="scientific">Novipirellula herctigrandis</name>
    <dbReference type="NCBI Taxonomy" id="2527986"/>
    <lineage>
        <taxon>Bacteria</taxon>
        <taxon>Pseudomonadati</taxon>
        <taxon>Planctomycetota</taxon>
        <taxon>Planctomycetia</taxon>
        <taxon>Pirellulales</taxon>
        <taxon>Pirellulaceae</taxon>
        <taxon>Novipirellula</taxon>
    </lineage>
</organism>